<dbReference type="InterPro" id="IPR051599">
    <property type="entry name" value="Cell_Envelope_Assoc"/>
</dbReference>
<dbReference type="RefSeq" id="WP_132526666.1">
    <property type="nucleotide sequence ID" value="NZ_SMFV01000003.1"/>
</dbReference>
<keyword evidence="1" id="KW-0812">Transmembrane</keyword>
<keyword evidence="1" id="KW-0472">Membrane</keyword>
<dbReference type="EMBL" id="SMFV01000003">
    <property type="protein sequence ID" value="TCK04481.1"/>
    <property type="molecule type" value="Genomic_DNA"/>
</dbReference>
<feature type="transmembrane region" description="Helical" evidence="1">
    <location>
        <begin position="37"/>
        <end position="53"/>
    </location>
</feature>
<gene>
    <name evidence="3" type="ORF">CLV27_0911</name>
</gene>
<evidence type="ECO:0000259" key="2">
    <source>
        <dbReference type="Pfam" id="PF02698"/>
    </source>
</evidence>
<organism evidence="3 4">
    <name type="scientific">Phorcysia thermohydrogeniphila</name>
    <dbReference type="NCBI Taxonomy" id="936138"/>
    <lineage>
        <taxon>Bacteria</taxon>
        <taxon>Pseudomonadati</taxon>
        <taxon>Aquificota</taxon>
        <taxon>Aquificia</taxon>
        <taxon>Desulfurobacteriales</taxon>
        <taxon>Desulfurobacteriaceae</taxon>
        <taxon>Phorcysia</taxon>
    </lineage>
</organism>
<feature type="domain" description="DUF218" evidence="2">
    <location>
        <begin position="80"/>
        <end position="245"/>
    </location>
</feature>
<comment type="caution">
    <text evidence="3">The sequence shown here is derived from an EMBL/GenBank/DDBJ whole genome shotgun (WGS) entry which is preliminary data.</text>
</comment>
<dbReference type="InterPro" id="IPR003848">
    <property type="entry name" value="DUF218"/>
</dbReference>
<proteinExistence type="predicted"/>
<keyword evidence="1" id="KW-1133">Transmembrane helix</keyword>
<protein>
    <submittedName>
        <fullName evidence="3">Uncharacterized SAM-binding protein YcdF (DUF218 family)</fullName>
    </submittedName>
</protein>
<dbReference type="PANTHER" id="PTHR30336">
    <property type="entry name" value="INNER MEMBRANE PROTEIN, PROBABLE PERMEASE"/>
    <property type="match status" value="1"/>
</dbReference>
<dbReference type="OrthoDB" id="9782395at2"/>
<keyword evidence="4" id="KW-1185">Reference proteome</keyword>
<feature type="transmembrane region" description="Helical" evidence="1">
    <location>
        <begin position="12"/>
        <end position="30"/>
    </location>
</feature>
<evidence type="ECO:0000256" key="1">
    <source>
        <dbReference type="SAM" id="Phobius"/>
    </source>
</evidence>
<dbReference type="PANTHER" id="PTHR30336:SF4">
    <property type="entry name" value="ENVELOPE BIOGENESIS FACTOR ELYC"/>
    <property type="match status" value="1"/>
</dbReference>
<dbReference type="GO" id="GO:0000270">
    <property type="term" value="P:peptidoglycan metabolic process"/>
    <property type="evidence" value="ECO:0007669"/>
    <property type="project" value="TreeGrafter"/>
</dbReference>
<sequence>MMFLLSKTLGVLIIPPGIFLVLLLLSIFLLIKKRKKLATFLLSLTAFLLYLLSTEVGKNFILLPLENSYPYPDLNRINCEAIVVLGGGEIPHSPAENFWASVDPKVSKRLYEAFKLWRKVKKPIVVSGGSVFRSAESEAVAMKRFLTTLGVPSEFVIEEGKSRNTLENAIFTGELLHRNGIEKICLVTSAFHMPRSVRIFEAAGFNVIPVPSDYRVYRTPYSWYSFMPMPSYLRDSLWGVREYVGILYFELLQKERLLKWRAREDSNLQPTD</sequence>
<accession>A0A4R1GCL6</accession>
<dbReference type="Proteomes" id="UP000295777">
    <property type="component" value="Unassembled WGS sequence"/>
</dbReference>
<reference evidence="3 4" key="1">
    <citation type="submission" date="2019-03" db="EMBL/GenBank/DDBJ databases">
        <title>Genomic Encyclopedia of Archaeal and Bacterial Type Strains, Phase II (KMG-II): from individual species to whole genera.</title>
        <authorList>
            <person name="Goeker M."/>
        </authorList>
    </citation>
    <scope>NUCLEOTIDE SEQUENCE [LARGE SCALE GENOMIC DNA]</scope>
    <source>
        <strain evidence="3 4">DSM 24425</strain>
    </source>
</reference>
<dbReference type="Gene3D" id="3.40.50.620">
    <property type="entry name" value="HUPs"/>
    <property type="match status" value="1"/>
</dbReference>
<dbReference type="InterPro" id="IPR014729">
    <property type="entry name" value="Rossmann-like_a/b/a_fold"/>
</dbReference>
<dbReference type="CDD" id="cd06259">
    <property type="entry name" value="YdcF-like"/>
    <property type="match status" value="1"/>
</dbReference>
<dbReference type="GO" id="GO:0043164">
    <property type="term" value="P:Gram-negative-bacterium-type cell wall biogenesis"/>
    <property type="evidence" value="ECO:0007669"/>
    <property type="project" value="TreeGrafter"/>
</dbReference>
<name>A0A4R1GCL6_9BACT</name>
<evidence type="ECO:0000313" key="3">
    <source>
        <dbReference type="EMBL" id="TCK04481.1"/>
    </source>
</evidence>
<dbReference type="Pfam" id="PF02698">
    <property type="entry name" value="DUF218"/>
    <property type="match status" value="1"/>
</dbReference>
<dbReference type="AlphaFoldDB" id="A0A4R1GCL6"/>
<evidence type="ECO:0000313" key="4">
    <source>
        <dbReference type="Proteomes" id="UP000295777"/>
    </source>
</evidence>
<dbReference type="GO" id="GO:0005886">
    <property type="term" value="C:plasma membrane"/>
    <property type="evidence" value="ECO:0007669"/>
    <property type="project" value="TreeGrafter"/>
</dbReference>